<evidence type="ECO:0000313" key="1">
    <source>
        <dbReference type="EMBL" id="SVB90519.1"/>
    </source>
</evidence>
<gene>
    <name evidence="1" type="ORF">METZ01_LOCUS243373</name>
</gene>
<dbReference type="EMBL" id="UINC01063170">
    <property type="protein sequence ID" value="SVB90519.1"/>
    <property type="molecule type" value="Genomic_DNA"/>
</dbReference>
<feature type="non-terminal residue" evidence="1">
    <location>
        <position position="1"/>
    </location>
</feature>
<name>A0A382HTK8_9ZZZZ</name>
<sequence length="153" mass="17424">VSLLGTAAMVFWHDVDSSDDDYKDWHSNEHMTERVSVPGFLRGRRARAVMGHPQYFIMYEVDAIGVLTSKAYLDRLNDPSPWTRKVLARYRDSNRTLCRLEQSWGLGTGTLLTTCQMVPAEDRADQLRDWVENIFLENCVSKGSIVGAHFLTA</sequence>
<organism evidence="1">
    <name type="scientific">marine metagenome</name>
    <dbReference type="NCBI Taxonomy" id="408172"/>
    <lineage>
        <taxon>unclassified sequences</taxon>
        <taxon>metagenomes</taxon>
        <taxon>ecological metagenomes</taxon>
    </lineage>
</organism>
<proteinExistence type="predicted"/>
<accession>A0A382HTK8</accession>
<reference evidence="1" key="1">
    <citation type="submission" date="2018-05" db="EMBL/GenBank/DDBJ databases">
        <authorList>
            <person name="Lanie J.A."/>
            <person name="Ng W.-L."/>
            <person name="Kazmierczak K.M."/>
            <person name="Andrzejewski T.M."/>
            <person name="Davidsen T.M."/>
            <person name="Wayne K.J."/>
            <person name="Tettelin H."/>
            <person name="Glass J.I."/>
            <person name="Rusch D."/>
            <person name="Podicherti R."/>
            <person name="Tsui H.-C.T."/>
            <person name="Winkler M.E."/>
        </authorList>
    </citation>
    <scope>NUCLEOTIDE SEQUENCE</scope>
</reference>
<protein>
    <submittedName>
        <fullName evidence="1">Uncharacterized protein</fullName>
    </submittedName>
</protein>
<dbReference type="AlphaFoldDB" id="A0A382HTK8"/>
<feature type="non-terminal residue" evidence="1">
    <location>
        <position position="153"/>
    </location>
</feature>